<dbReference type="Proteomes" id="UP001165082">
    <property type="component" value="Unassembled WGS sequence"/>
</dbReference>
<comment type="caution">
    <text evidence="2">The sequence shown here is derived from an EMBL/GenBank/DDBJ whole genome shotgun (WGS) entry which is preliminary data.</text>
</comment>
<evidence type="ECO:0000256" key="1">
    <source>
        <dbReference type="SAM" id="MobiDB-lite"/>
    </source>
</evidence>
<accession>A0A9W7DXE9</accession>
<keyword evidence="3" id="KW-1185">Reference proteome</keyword>
<evidence type="ECO:0000313" key="3">
    <source>
        <dbReference type="Proteomes" id="UP001165082"/>
    </source>
</evidence>
<feature type="non-terminal residue" evidence="2">
    <location>
        <position position="1"/>
    </location>
</feature>
<feature type="region of interest" description="Disordered" evidence="1">
    <location>
        <begin position="262"/>
        <end position="299"/>
    </location>
</feature>
<organism evidence="2 3">
    <name type="scientific">Triparma retinervis</name>
    <dbReference type="NCBI Taxonomy" id="2557542"/>
    <lineage>
        <taxon>Eukaryota</taxon>
        <taxon>Sar</taxon>
        <taxon>Stramenopiles</taxon>
        <taxon>Ochrophyta</taxon>
        <taxon>Bolidophyceae</taxon>
        <taxon>Parmales</taxon>
        <taxon>Triparmaceae</taxon>
        <taxon>Triparma</taxon>
    </lineage>
</organism>
<name>A0A9W7DXE9_9STRA</name>
<reference evidence="2" key="1">
    <citation type="submission" date="2022-07" db="EMBL/GenBank/DDBJ databases">
        <title>Genome analysis of Parmales, a sister group of diatoms, reveals the evolutionary specialization of diatoms from phago-mixotrophs to photoautotrophs.</title>
        <authorList>
            <person name="Ban H."/>
            <person name="Sato S."/>
            <person name="Yoshikawa S."/>
            <person name="Kazumasa Y."/>
            <person name="Nakamura Y."/>
            <person name="Ichinomiya M."/>
            <person name="Saitoh K."/>
            <person name="Sato N."/>
            <person name="Blanc-Mathieu R."/>
            <person name="Endo H."/>
            <person name="Kuwata A."/>
            <person name="Ogata H."/>
        </authorList>
    </citation>
    <scope>NUCLEOTIDE SEQUENCE</scope>
</reference>
<evidence type="ECO:0000313" key="2">
    <source>
        <dbReference type="EMBL" id="GMH57665.1"/>
    </source>
</evidence>
<sequence length="299" mass="34263">MQPETNPGQTSHWTLVSTGASSSLSEILGGLNDAAKEKYLPYMAVRVNHDFSKVLSGRFWRNLEKMVKLKSSMDAQSVAISRLQRQLALQQHQVAMKAVCEVAAWEIQKAWKRMLGRVLIRRMLEYRSALLLATRCWFLLMKWKRKVGAGKLQSTWRVYSANRKLDKMRNFVRSIKNIQGLCRGWHGRNEAARRRVIREAVRFVVRTSILFGAARASAELMEPHFAAGMIQRAWRKMLRRRNAKARKLKRLKLGLRGDNRGNLRDDMLGGGHGLTSRNHHKPTPGGGSRIKGQWIKQAK</sequence>
<dbReference type="PROSITE" id="PS50096">
    <property type="entry name" value="IQ"/>
    <property type="match status" value="1"/>
</dbReference>
<protein>
    <submittedName>
        <fullName evidence="2">Uncharacterized protein</fullName>
    </submittedName>
</protein>
<dbReference type="AlphaFoldDB" id="A0A9W7DXE9"/>
<dbReference type="OrthoDB" id="206570at2759"/>
<dbReference type="EMBL" id="BRXZ01000928">
    <property type="protein sequence ID" value="GMH57665.1"/>
    <property type="molecule type" value="Genomic_DNA"/>
</dbReference>
<gene>
    <name evidence="2" type="ORF">TrRE_jg4491</name>
</gene>
<proteinExistence type="predicted"/>